<reference evidence="2 3" key="1">
    <citation type="journal article" date="2018" name="Appl. Environ. Microbiol.">
        <title>Antimicrobial susceptibility testing and tentative epidemiological cut-off values of five Bacillus species relevant for use as animal feed additives or for plant protection.</title>
        <authorList>
            <person name="Agerso Y."/>
            <person name="Stuer-Lauridsen B."/>
            <person name="Bjerre K."/>
            <person name="Jensen M.G."/>
            <person name="Johansen E."/>
            <person name="Bennedsen M."/>
            <person name="Brockmann E."/>
            <person name="Nielsen B."/>
        </authorList>
    </citation>
    <scope>NUCLEOTIDE SEQUENCE [LARGE SCALE GENOMIC DNA]</scope>
    <source>
        <strain evidence="2 3">CHCC20162</strain>
    </source>
</reference>
<name>A0A3D8X6B5_PRIMG</name>
<keyword evidence="1" id="KW-0812">Transmembrane</keyword>
<evidence type="ECO:0000256" key="1">
    <source>
        <dbReference type="SAM" id="Phobius"/>
    </source>
</evidence>
<feature type="transmembrane region" description="Helical" evidence="1">
    <location>
        <begin position="88"/>
        <end position="110"/>
    </location>
</feature>
<evidence type="ECO:0000313" key="3">
    <source>
        <dbReference type="Proteomes" id="UP000256519"/>
    </source>
</evidence>
<sequence>MLRLGISIGMLSGIILGLCLKWIEWIEWLTGKQVYTLLLNVDFIPIIGPIQWPEWVEFVFHLLIAVAIGIFFVYIVGKLNNMSIRKIVLCSFLLTLPTIPLYFPLTLLALKPTPAVDDAVAIFYWTAGHLIFAAALVFGYIILKRRL</sequence>
<gene>
    <name evidence="2" type="ORF">C3744_08240</name>
</gene>
<dbReference type="AlphaFoldDB" id="A0A3D8X6B5"/>
<comment type="caution">
    <text evidence="2">The sequence shown here is derived from an EMBL/GenBank/DDBJ whole genome shotgun (WGS) entry which is preliminary data.</text>
</comment>
<feature type="transmembrane region" description="Helical" evidence="1">
    <location>
        <begin position="122"/>
        <end position="143"/>
    </location>
</feature>
<dbReference type="RefSeq" id="WP_116073417.1">
    <property type="nucleotide sequence ID" value="NZ_CP187630.1"/>
</dbReference>
<feature type="transmembrane region" description="Helical" evidence="1">
    <location>
        <begin position="58"/>
        <end position="76"/>
    </location>
</feature>
<organism evidence="2 3">
    <name type="scientific">Priestia megaterium</name>
    <name type="common">Bacillus megaterium</name>
    <dbReference type="NCBI Taxonomy" id="1404"/>
    <lineage>
        <taxon>Bacteria</taxon>
        <taxon>Bacillati</taxon>
        <taxon>Bacillota</taxon>
        <taxon>Bacilli</taxon>
        <taxon>Bacillales</taxon>
        <taxon>Bacillaceae</taxon>
        <taxon>Priestia</taxon>
    </lineage>
</organism>
<dbReference type="Proteomes" id="UP000256519">
    <property type="component" value="Unassembled WGS sequence"/>
</dbReference>
<keyword evidence="1" id="KW-1133">Transmembrane helix</keyword>
<proteinExistence type="predicted"/>
<evidence type="ECO:0000313" key="2">
    <source>
        <dbReference type="EMBL" id="RDZ16501.1"/>
    </source>
</evidence>
<feature type="transmembrane region" description="Helical" evidence="1">
    <location>
        <begin position="6"/>
        <end position="23"/>
    </location>
</feature>
<accession>A0A3D8X6B5</accession>
<keyword evidence="1" id="KW-0472">Membrane</keyword>
<dbReference type="EMBL" id="PQWM01000007">
    <property type="protein sequence ID" value="RDZ16501.1"/>
    <property type="molecule type" value="Genomic_DNA"/>
</dbReference>
<protein>
    <submittedName>
        <fullName evidence="2">Uncharacterized protein</fullName>
    </submittedName>
</protein>